<dbReference type="EMBL" id="CM051394">
    <property type="protein sequence ID" value="KAJ4727850.1"/>
    <property type="molecule type" value="Genomic_DNA"/>
</dbReference>
<gene>
    <name evidence="1" type="ORF">OWV82_000885</name>
</gene>
<dbReference type="Proteomes" id="UP001164539">
    <property type="component" value="Chromosome 1"/>
</dbReference>
<name>A0ACC1YVW3_MELAZ</name>
<evidence type="ECO:0000313" key="1">
    <source>
        <dbReference type="EMBL" id="KAJ4727850.1"/>
    </source>
</evidence>
<evidence type="ECO:0000313" key="2">
    <source>
        <dbReference type="Proteomes" id="UP001164539"/>
    </source>
</evidence>
<protein>
    <submittedName>
        <fullName evidence="1">Uncharacterized protein</fullName>
    </submittedName>
</protein>
<keyword evidence="2" id="KW-1185">Reference proteome</keyword>
<comment type="caution">
    <text evidence="1">The sequence shown here is derived from an EMBL/GenBank/DDBJ whole genome shotgun (WGS) entry which is preliminary data.</text>
</comment>
<organism evidence="1 2">
    <name type="scientific">Melia azedarach</name>
    <name type="common">Chinaberry tree</name>
    <dbReference type="NCBI Taxonomy" id="155640"/>
    <lineage>
        <taxon>Eukaryota</taxon>
        <taxon>Viridiplantae</taxon>
        <taxon>Streptophyta</taxon>
        <taxon>Embryophyta</taxon>
        <taxon>Tracheophyta</taxon>
        <taxon>Spermatophyta</taxon>
        <taxon>Magnoliopsida</taxon>
        <taxon>eudicotyledons</taxon>
        <taxon>Gunneridae</taxon>
        <taxon>Pentapetalae</taxon>
        <taxon>rosids</taxon>
        <taxon>malvids</taxon>
        <taxon>Sapindales</taxon>
        <taxon>Meliaceae</taxon>
        <taxon>Melia</taxon>
    </lineage>
</organism>
<proteinExistence type="predicted"/>
<accession>A0ACC1YVW3</accession>
<reference evidence="1 2" key="1">
    <citation type="journal article" date="2023" name="Science">
        <title>Complex scaffold remodeling in plant triterpene biosynthesis.</title>
        <authorList>
            <person name="De La Pena R."/>
            <person name="Hodgson H."/>
            <person name="Liu J.C."/>
            <person name="Stephenson M.J."/>
            <person name="Martin A.C."/>
            <person name="Owen C."/>
            <person name="Harkess A."/>
            <person name="Leebens-Mack J."/>
            <person name="Jimenez L.E."/>
            <person name="Osbourn A."/>
            <person name="Sattely E.S."/>
        </authorList>
    </citation>
    <scope>NUCLEOTIDE SEQUENCE [LARGE SCALE GENOMIC DNA]</scope>
    <source>
        <strain evidence="2">cv. JPN11</strain>
        <tissue evidence="1">Leaf</tissue>
    </source>
</reference>
<sequence length="910" mass="101824">MVSSDTESQINFSKGTEIEVTSDEEGFRGAWYRATILESPPKSVSKKRKKALIEYKFLVTEDGSKPLTEHIDPAYIRPLPPQAQGGKDVFELNDVVEANYRDGWWTGTVRKVLENGKFRVCFDNPPDVLDFEEKDLRMHYEWVNGSWIRPEKQQSTGSIFSPGTAVEVNIDNKENLRDVWFPAIVIKENEDGTFFVKYQNSRNSDEAATVKVTLDSQHIRPTPPRYVGRNYELLEKVDTSYGFGWRAGVITKVLAGGRYNVFFKHGNEDKELSHADIRPHVEWTGGDWISRSKEVLVASDNQEQLEHAHNSSDNPEVALKLESSGSAKDNGEEQPPCLTNIRDNQIEQSTDVHEDSAAYALPPSKKKIKLGNSNGTAMRTRPIKKLTEENVSDAPLLASASHLRKMDETTKEPDGDLATPKMERTGARCSKKSVIVERPSAVVEGAFLGKRIKIKQQKFGPDFQTIDLVKRRGRPTKLQTKSSLTSVTGKESNTTFAAAEELIENDVKEKEAEMPVILGLKAKGMKGTQAGNPSKISDEVSRKLIRDQKKNLNDSGGDNSTARGGSSQRRKRGRPRKLVIINPKAPTDGKELEGAAGVVEVVVKDHTTDEAKFPPIKRVESTVCQDAFGQKTTDISEVDCAPKEVDMAIAVASVNTADDDQPLSTWIGGMHSSSVEELRLSSGRTANGLNEARERQLDIVMKSSVSDLKGGSDPVENQTLPFVKKSPIWKTIESMEVFQIVPQKPHFCPLGETKEEYREGSAVGIMVTYAGLFEKISMLQFNDARSIFDRTLESLLDLEKHGFDVTLLRRRVNELLSIRDGQGQLLDDFKDSEMKIIERSKETTKLEEEMIEIRKKISELEEQLDSTKSRKQTEDLEIARLQSHVASINDRVQSARRDFEKLAAAPWKFS</sequence>